<dbReference type="Proteomes" id="UP000198607">
    <property type="component" value="Unassembled WGS sequence"/>
</dbReference>
<name>A0A1G8HVZ1_9RHOO</name>
<reference evidence="2 3" key="1">
    <citation type="submission" date="2016-10" db="EMBL/GenBank/DDBJ databases">
        <authorList>
            <person name="de Groot N.N."/>
        </authorList>
    </citation>
    <scope>NUCLEOTIDE SEQUENCE [LARGE SCALE GENOMIC DNA]</scope>
    <source>
        <strain evidence="2 3">DSM 5885</strain>
    </source>
</reference>
<keyword evidence="2" id="KW-0560">Oxidoreductase</keyword>
<gene>
    <name evidence="2" type="ORF">SAMN05660652_02856</name>
</gene>
<dbReference type="SUPFAM" id="SSF69118">
    <property type="entry name" value="AhpD-like"/>
    <property type="match status" value="1"/>
</dbReference>
<dbReference type="InterPro" id="IPR004675">
    <property type="entry name" value="AhpD_core"/>
</dbReference>
<keyword evidence="2" id="KW-0575">Peroxidase</keyword>
<dbReference type="STRING" id="83767.SAMN05660652_02856"/>
<dbReference type="InterPro" id="IPR003779">
    <property type="entry name" value="CMD-like"/>
</dbReference>
<organism evidence="2 3">
    <name type="scientific">Propionivibrio dicarboxylicus</name>
    <dbReference type="NCBI Taxonomy" id="83767"/>
    <lineage>
        <taxon>Bacteria</taxon>
        <taxon>Pseudomonadati</taxon>
        <taxon>Pseudomonadota</taxon>
        <taxon>Betaproteobacteria</taxon>
        <taxon>Rhodocyclales</taxon>
        <taxon>Rhodocyclaceae</taxon>
        <taxon>Propionivibrio</taxon>
    </lineage>
</organism>
<dbReference type="OrthoDB" id="1683318at2"/>
<dbReference type="Pfam" id="PF02627">
    <property type="entry name" value="CMD"/>
    <property type="match status" value="1"/>
</dbReference>
<protein>
    <submittedName>
        <fullName evidence="2">Alkylhydroperoxidase AhpD family core domain-containing protein</fullName>
    </submittedName>
</protein>
<evidence type="ECO:0000259" key="1">
    <source>
        <dbReference type="Pfam" id="PF02627"/>
    </source>
</evidence>
<feature type="domain" description="Carboxymuconolactone decarboxylase-like" evidence="1">
    <location>
        <begin position="2"/>
        <end position="48"/>
    </location>
</feature>
<dbReference type="PANTHER" id="PTHR33930:SF2">
    <property type="entry name" value="BLR3452 PROTEIN"/>
    <property type="match status" value="1"/>
</dbReference>
<accession>A0A1G8HVZ1</accession>
<dbReference type="RefSeq" id="WP_091938582.1">
    <property type="nucleotide sequence ID" value="NZ_FNCY01000013.1"/>
</dbReference>
<dbReference type="InterPro" id="IPR029032">
    <property type="entry name" value="AhpD-like"/>
</dbReference>
<dbReference type="GO" id="GO:0051920">
    <property type="term" value="F:peroxiredoxin activity"/>
    <property type="evidence" value="ECO:0007669"/>
    <property type="project" value="InterPro"/>
</dbReference>
<dbReference type="NCBIfam" id="TIGR00778">
    <property type="entry name" value="ahpD_dom"/>
    <property type="match status" value="1"/>
</dbReference>
<dbReference type="Gene3D" id="1.20.1290.10">
    <property type="entry name" value="AhpD-like"/>
    <property type="match status" value="1"/>
</dbReference>
<keyword evidence="3" id="KW-1185">Reference proteome</keyword>
<dbReference type="EMBL" id="FNCY01000013">
    <property type="protein sequence ID" value="SDI10650.1"/>
    <property type="molecule type" value="Genomic_DNA"/>
</dbReference>
<proteinExistence type="predicted"/>
<dbReference type="PANTHER" id="PTHR33930">
    <property type="entry name" value="ALKYL HYDROPEROXIDE REDUCTASE AHPD"/>
    <property type="match status" value="1"/>
</dbReference>
<sequence>MLDEATKELIAIGASVTAHCQPCLDYHVSAARRLGVREEDIRIAVDVGKQVGRGAASAMDKKVIETLGRPAEACASAGCGCH</sequence>
<evidence type="ECO:0000313" key="3">
    <source>
        <dbReference type="Proteomes" id="UP000198607"/>
    </source>
</evidence>
<dbReference type="AlphaFoldDB" id="A0A1G8HVZ1"/>
<evidence type="ECO:0000313" key="2">
    <source>
        <dbReference type="EMBL" id="SDI10650.1"/>
    </source>
</evidence>